<dbReference type="Proteomes" id="UP000323720">
    <property type="component" value="Unassembled WGS sequence"/>
</dbReference>
<dbReference type="RefSeq" id="WP_148402887.1">
    <property type="nucleotide sequence ID" value="NZ_VSKK01000001.1"/>
</dbReference>
<dbReference type="GO" id="GO:0016787">
    <property type="term" value="F:hydrolase activity"/>
    <property type="evidence" value="ECO:0007669"/>
    <property type="project" value="UniProtKB-KW"/>
</dbReference>
<dbReference type="Pfam" id="PF00753">
    <property type="entry name" value="Lactamase_B"/>
    <property type="match status" value="1"/>
</dbReference>
<dbReference type="AlphaFoldDB" id="A0A5D0RBV0"/>
<dbReference type="GO" id="GO:0070813">
    <property type="term" value="P:hydrogen sulfide metabolic process"/>
    <property type="evidence" value="ECO:0007669"/>
    <property type="project" value="TreeGrafter"/>
</dbReference>
<evidence type="ECO:0000259" key="2">
    <source>
        <dbReference type="PROSITE" id="PS50206"/>
    </source>
</evidence>
<dbReference type="InterPro" id="IPR001279">
    <property type="entry name" value="Metallo-B-lactamas"/>
</dbReference>
<reference evidence="3 4" key="1">
    <citation type="submission" date="2019-08" db="EMBL/GenBank/DDBJ databases">
        <title>Genomes of Antarctic Bizionia species.</title>
        <authorList>
            <person name="Bowman J.P."/>
        </authorList>
    </citation>
    <scope>NUCLEOTIDE SEQUENCE [LARGE SCALE GENOMIC DNA]</scope>
    <source>
        <strain evidence="3 4">ADA-4</strain>
    </source>
</reference>
<keyword evidence="1" id="KW-0479">Metal-binding</keyword>
<feature type="domain" description="Rhodanese" evidence="2">
    <location>
        <begin position="269"/>
        <end position="360"/>
    </location>
</feature>
<dbReference type="SUPFAM" id="SSF52821">
    <property type="entry name" value="Rhodanese/Cell cycle control phosphatase"/>
    <property type="match status" value="2"/>
</dbReference>
<dbReference type="PANTHER" id="PTHR43084:SF1">
    <property type="entry name" value="PERSULFIDE DIOXYGENASE ETHE1, MITOCHONDRIAL"/>
    <property type="match status" value="1"/>
</dbReference>
<dbReference type="SMART" id="SM00849">
    <property type="entry name" value="Lactamase_B"/>
    <property type="match status" value="1"/>
</dbReference>
<comment type="caution">
    <text evidence="3">The sequence shown here is derived from an EMBL/GenBank/DDBJ whole genome shotgun (WGS) entry which is preliminary data.</text>
</comment>
<gene>
    <name evidence="3" type="ORF">ES674_05085</name>
</gene>
<dbReference type="InterPro" id="IPR044528">
    <property type="entry name" value="POD-like_MBL-fold"/>
</dbReference>
<name>A0A5D0RBV0_9FLAO</name>
<dbReference type="InterPro" id="IPR051682">
    <property type="entry name" value="Mito_Persulfide_Diox"/>
</dbReference>
<organism evidence="3 4">
    <name type="scientific">Bizionia myxarmorum</name>
    <dbReference type="NCBI Taxonomy" id="291186"/>
    <lineage>
        <taxon>Bacteria</taxon>
        <taxon>Pseudomonadati</taxon>
        <taxon>Bacteroidota</taxon>
        <taxon>Flavobacteriia</taxon>
        <taxon>Flavobacteriales</taxon>
        <taxon>Flavobacteriaceae</taxon>
        <taxon>Bizionia</taxon>
    </lineage>
</organism>
<dbReference type="Pfam" id="PF00581">
    <property type="entry name" value="Rhodanese"/>
    <property type="match status" value="2"/>
</dbReference>
<proteinExistence type="predicted"/>
<keyword evidence="3" id="KW-0378">Hydrolase</keyword>
<protein>
    <submittedName>
        <fullName evidence="3">MBL fold metallo-hydrolase</fullName>
    </submittedName>
</protein>
<dbReference type="GO" id="GO:0006749">
    <property type="term" value="P:glutathione metabolic process"/>
    <property type="evidence" value="ECO:0007669"/>
    <property type="project" value="InterPro"/>
</dbReference>
<dbReference type="OrthoDB" id="9784009at2"/>
<keyword evidence="4" id="KW-1185">Reference proteome</keyword>
<dbReference type="SUPFAM" id="SSF56281">
    <property type="entry name" value="Metallo-hydrolase/oxidoreductase"/>
    <property type="match status" value="1"/>
</dbReference>
<dbReference type="SMART" id="SM00450">
    <property type="entry name" value="RHOD"/>
    <property type="match status" value="2"/>
</dbReference>
<dbReference type="FunFam" id="3.60.15.10:FF:000030">
    <property type="entry name" value="Metallo-beta-lactamase family protein"/>
    <property type="match status" value="1"/>
</dbReference>
<dbReference type="CDD" id="cd00158">
    <property type="entry name" value="RHOD"/>
    <property type="match status" value="2"/>
</dbReference>
<evidence type="ECO:0000256" key="1">
    <source>
        <dbReference type="ARBA" id="ARBA00022723"/>
    </source>
</evidence>
<evidence type="ECO:0000313" key="3">
    <source>
        <dbReference type="EMBL" id="TYB79150.1"/>
    </source>
</evidence>
<evidence type="ECO:0000313" key="4">
    <source>
        <dbReference type="Proteomes" id="UP000323720"/>
    </source>
</evidence>
<dbReference type="EMBL" id="VSKK01000001">
    <property type="protein sequence ID" value="TYB79150.1"/>
    <property type="molecule type" value="Genomic_DNA"/>
</dbReference>
<dbReference type="PANTHER" id="PTHR43084">
    <property type="entry name" value="PERSULFIDE DIOXYGENASE ETHE1"/>
    <property type="match status" value="1"/>
</dbReference>
<sequence>MKIEQIYTGCLAQGAYYIESQGEVAIIDPLREVKPYLERAKKDNAKIKYIFETHFHADFVSGHVTLAKQTGADIVYGPTAVTGFDSIIAKDGQVFQLGDITITALHTPGHTMESTTYLLKDKNGKDYAIFSGDTLFLGDVGRPDLAQKAGSITQEDLAGILFDSLRTKIMTLADDVIVYPAHGAGSACGKNLSKETIGSIGDQKKTNYALRADMTKEEFVQEVTDGLAPPPQYFPLNVQMNREGYEDIDVVLKRGTQALSPDAFEAAANETEAVILDVRHQDDYIKGHIPRSIFIGIDGGFAPWVGALIADVKQPILLVAPEGREEETITRLSRVGFDYTIGYLKGGFDAWKDSGKDIDTIKSIPATEFKTILESEEIPVFDVRKEGEFSAAHINEAQLAPLDFLNNHLSEFPKNETFYVHCAGGYRSVIAASILKSRGIHNLVDVAGGFAAIKDAGIPVTDFVCPTTLK</sequence>
<dbReference type="GO" id="GO:0046872">
    <property type="term" value="F:metal ion binding"/>
    <property type="evidence" value="ECO:0007669"/>
    <property type="project" value="UniProtKB-KW"/>
</dbReference>
<dbReference type="GO" id="GO:0050313">
    <property type="term" value="F:sulfur dioxygenase activity"/>
    <property type="evidence" value="ECO:0007669"/>
    <property type="project" value="InterPro"/>
</dbReference>
<dbReference type="InterPro" id="IPR036866">
    <property type="entry name" value="RibonucZ/Hydroxyglut_hydro"/>
</dbReference>
<dbReference type="Gene3D" id="3.60.15.10">
    <property type="entry name" value="Ribonuclease Z/Hydroxyacylglutathione hydrolase-like"/>
    <property type="match status" value="1"/>
</dbReference>
<dbReference type="PROSITE" id="PS50206">
    <property type="entry name" value="RHODANESE_3"/>
    <property type="match status" value="2"/>
</dbReference>
<dbReference type="Gene3D" id="3.40.250.10">
    <property type="entry name" value="Rhodanese-like domain"/>
    <property type="match status" value="2"/>
</dbReference>
<feature type="domain" description="Rhodanese" evidence="2">
    <location>
        <begin position="374"/>
        <end position="462"/>
    </location>
</feature>
<dbReference type="InterPro" id="IPR001763">
    <property type="entry name" value="Rhodanese-like_dom"/>
</dbReference>
<dbReference type="InterPro" id="IPR036873">
    <property type="entry name" value="Rhodanese-like_dom_sf"/>
</dbReference>
<accession>A0A5D0RBV0</accession>
<dbReference type="CDD" id="cd07724">
    <property type="entry name" value="POD-like_MBL-fold"/>
    <property type="match status" value="1"/>
</dbReference>